<dbReference type="KEGG" id="peh:Spb1_06640"/>
<dbReference type="InterPro" id="IPR012495">
    <property type="entry name" value="TadE-like_dom"/>
</dbReference>
<dbReference type="OrthoDB" id="271198at2"/>
<evidence type="ECO:0000313" key="4">
    <source>
        <dbReference type="Proteomes" id="UP000315349"/>
    </source>
</evidence>
<organism evidence="3 4">
    <name type="scientific">Planctopirus ephydatiae</name>
    <dbReference type="NCBI Taxonomy" id="2528019"/>
    <lineage>
        <taxon>Bacteria</taxon>
        <taxon>Pseudomonadati</taxon>
        <taxon>Planctomycetota</taxon>
        <taxon>Planctomycetia</taxon>
        <taxon>Planctomycetales</taxon>
        <taxon>Planctomycetaceae</taxon>
        <taxon>Planctopirus</taxon>
    </lineage>
</organism>
<dbReference type="Pfam" id="PF07811">
    <property type="entry name" value="TadE"/>
    <property type="match status" value="1"/>
</dbReference>
<keyword evidence="1" id="KW-0812">Transmembrane</keyword>
<dbReference type="AlphaFoldDB" id="A0A518GJN5"/>
<keyword evidence="4" id="KW-1185">Reference proteome</keyword>
<evidence type="ECO:0000313" key="3">
    <source>
        <dbReference type="EMBL" id="QDV28799.1"/>
    </source>
</evidence>
<dbReference type="EMBL" id="CP036299">
    <property type="protein sequence ID" value="QDV28799.1"/>
    <property type="molecule type" value="Genomic_DNA"/>
</dbReference>
<evidence type="ECO:0000259" key="2">
    <source>
        <dbReference type="Pfam" id="PF07811"/>
    </source>
</evidence>
<dbReference type="Proteomes" id="UP000315349">
    <property type="component" value="Chromosome"/>
</dbReference>
<sequence>MQARSIQHNPSRLHHRSTSRRGALSVELSLTIPVLFAIFFGAVEVTRLNMLRHTIENAAYEGARQGIIPGATADSARNAALAALNAVDVRDAIVRVSPTVIVPSTSRVSVEIEVPVSSNSWGTSSFVGLDNLTRSCTLSRELLAF</sequence>
<proteinExistence type="predicted"/>
<keyword evidence="1" id="KW-1133">Transmembrane helix</keyword>
<accession>A0A518GJN5</accession>
<protein>
    <submittedName>
        <fullName evidence="3">TadE-like protein</fullName>
    </submittedName>
</protein>
<name>A0A518GJN5_9PLAN</name>
<feature type="transmembrane region" description="Helical" evidence="1">
    <location>
        <begin position="21"/>
        <end position="43"/>
    </location>
</feature>
<keyword evidence="1" id="KW-0472">Membrane</keyword>
<feature type="domain" description="TadE-like" evidence="2">
    <location>
        <begin position="22"/>
        <end position="64"/>
    </location>
</feature>
<dbReference type="RefSeq" id="WP_145295744.1">
    <property type="nucleotide sequence ID" value="NZ_CP036299.1"/>
</dbReference>
<gene>
    <name evidence="3" type="ORF">Spb1_06640</name>
</gene>
<reference evidence="3 4" key="1">
    <citation type="submission" date="2019-02" db="EMBL/GenBank/DDBJ databases">
        <title>Deep-cultivation of Planctomycetes and their phenomic and genomic characterization uncovers novel biology.</title>
        <authorList>
            <person name="Wiegand S."/>
            <person name="Jogler M."/>
            <person name="Boedeker C."/>
            <person name="Pinto D."/>
            <person name="Vollmers J."/>
            <person name="Rivas-Marin E."/>
            <person name="Kohn T."/>
            <person name="Peeters S.H."/>
            <person name="Heuer A."/>
            <person name="Rast P."/>
            <person name="Oberbeckmann S."/>
            <person name="Bunk B."/>
            <person name="Jeske O."/>
            <person name="Meyerdierks A."/>
            <person name="Storesund J.E."/>
            <person name="Kallscheuer N."/>
            <person name="Luecker S."/>
            <person name="Lage O.M."/>
            <person name="Pohl T."/>
            <person name="Merkel B.J."/>
            <person name="Hornburger P."/>
            <person name="Mueller R.-W."/>
            <person name="Bruemmer F."/>
            <person name="Labrenz M."/>
            <person name="Spormann A.M."/>
            <person name="Op den Camp H."/>
            <person name="Overmann J."/>
            <person name="Amann R."/>
            <person name="Jetten M.S.M."/>
            <person name="Mascher T."/>
            <person name="Medema M.H."/>
            <person name="Devos D.P."/>
            <person name="Kaster A.-K."/>
            <person name="Ovreas L."/>
            <person name="Rohde M."/>
            <person name="Galperin M.Y."/>
            <person name="Jogler C."/>
        </authorList>
    </citation>
    <scope>NUCLEOTIDE SEQUENCE [LARGE SCALE GENOMIC DNA]</scope>
    <source>
        <strain evidence="3 4">Spb1</strain>
    </source>
</reference>
<evidence type="ECO:0000256" key="1">
    <source>
        <dbReference type="SAM" id="Phobius"/>
    </source>
</evidence>